<evidence type="ECO:0000256" key="2">
    <source>
        <dbReference type="ARBA" id="ARBA00022723"/>
    </source>
</evidence>
<keyword evidence="4" id="KW-0106">Calcium</keyword>
<dbReference type="Gene3D" id="3.30.1120.10">
    <property type="match status" value="1"/>
</dbReference>
<evidence type="ECO:0000256" key="3">
    <source>
        <dbReference type="ARBA" id="ARBA00022801"/>
    </source>
</evidence>
<gene>
    <name evidence="6" type="ORF">GM51_19395</name>
</gene>
<accession>A0A094PPB2</accession>
<dbReference type="GO" id="GO:0016787">
    <property type="term" value="F:hydrolase activity"/>
    <property type="evidence" value="ECO:0007669"/>
    <property type="project" value="UniProtKB-KW"/>
</dbReference>
<sequence>MAENYGFEGKIGRTLAESEPWFATPAHPGPDAPNVILVLLDDTGFAQMGCFGSDIDTPNIDALAANGLQFTNFHVTPLCSPTRAALISGRSNHAVGMRTVSNFITGFPNQLGHISNHAATVAEVLGDEGYGTFAVGKWHLAPMEQCSAAGPFDQWPLARGFNRFYGFLDGETDQFHPELVADNHPVDAPRTAEEGYHLSEDLVDQALHIISDFKGVRPDRPFLGYIAFGATHAPHQAPASYMAKYRGKYDEGWDIIRERWFKKQIATGVIPADTVLSPRNPGVQPWEDLSDNEKRLAARLQEAFAAFLDHTDDQIGRLVEGLRKLGQLDNTVLVIHADNGASQEGGPYGVMHEMKFFNGIFETPDQAIKSIDDIGGPNSHNNYPWGWAQVGNTPYRWYKQNTHEGGVHVPMVMHWPNGIPKEQRGTKRDQFVFVADIVPTMYDIIGVTPPKVRKGLEQMPVTGHSFKSFLKDPKAPATNTVQHFENGGSLAVVVGEWKAVLKHTAGQPYSNEKWELYHLSIDRSECNDLADSEPAKLEEMIAHWWEQAEIHGVLPLDDRGVELFGSRFRKNSPHPEDRRYVYRPPMSPMPAQASGGVGGRNVDIVAKVTYKKGDEGVLYASGTQNSGISVFIQNGRLLLDYNAFGDHTIIESAGLVPEGDHELRAVLRRGDGMSGFLEVTIDGVSGGTAEVSLYMRMISSVGPSVGFDHGSPVSTRYSAPYAYTGQLHEIIIESGPRRVDTAAAEAKAEMNRQ</sequence>
<comment type="caution">
    <text evidence="6">The sequence shown here is derived from an EMBL/GenBank/DDBJ whole genome shotgun (WGS) entry which is preliminary data.</text>
</comment>
<feature type="domain" description="Sulfatase N-terminal" evidence="5">
    <location>
        <begin position="33"/>
        <end position="447"/>
    </location>
</feature>
<dbReference type="InterPro" id="IPR000917">
    <property type="entry name" value="Sulfatase_N"/>
</dbReference>
<dbReference type="InterPro" id="IPR017850">
    <property type="entry name" value="Alkaline_phosphatase_core_sf"/>
</dbReference>
<comment type="similarity">
    <text evidence="1">Belongs to the sulfatase family.</text>
</comment>
<name>A0A094PPB2_9ZZZZ</name>
<dbReference type="InterPro" id="IPR050738">
    <property type="entry name" value="Sulfatase"/>
</dbReference>
<organism evidence="6">
    <name type="scientific">freshwater metagenome</name>
    <dbReference type="NCBI Taxonomy" id="449393"/>
    <lineage>
        <taxon>unclassified sequences</taxon>
        <taxon>metagenomes</taxon>
        <taxon>ecological metagenomes</taxon>
    </lineage>
</organism>
<evidence type="ECO:0000256" key="1">
    <source>
        <dbReference type="ARBA" id="ARBA00008779"/>
    </source>
</evidence>
<dbReference type="PANTHER" id="PTHR42693">
    <property type="entry name" value="ARYLSULFATASE FAMILY MEMBER"/>
    <property type="match status" value="1"/>
</dbReference>
<evidence type="ECO:0000313" key="6">
    <source>
        <dbReference type="EMBL" id="KGA13580.1"/>
    </source>
</evidence>
<proteinExistence type="inferred from homology"/>
<dbReference type="Gene3D" id="3.40.720.10">
    <property type="entry name" value="Alkaline Phosphatase, subunit A"/>
    <property type="match status" value="1"/>
</dbReference>
<protein>
    <submittedName>
        <fullName evidence="6">Putative Sulfatase</fullName>
    </submittedName>
</protein>
<dbReference type="EMBL" id="JNSL01000181">
    <property type="protein sequence ID" value="KGA13580.1"/>
    <property type="molecule type" value="Genomic_DNA"/>
</dbReference>
<dbReference type="CDD" id="cd16025">
    <property type="entry name" value="PAS_like"/>
    <property type="match status" value="1"/>
</dbReference>
<evidence type="ECO:0000256" key="4">
    <source>
        <dbReference type="ARBA" id="ARBA00022837"/>
    </source>
</evidence>
<dbReference type="AlphaFoldDB" id="A0A094PPB2"/>
<dbReference type="Pfam" id="PF00884">
    <property type="entry name" value="Sulfatase"/>
    <property type="match status" value="1"/>
</dbReference>
<evidence type="ECO:0000259" key="5">
    <source>
        <dbReference type="Pfam" id="PF00884"/>
    </source>
</evidence>
<reference evidence="6" key="1">
    <citation type="submission" date="2014-06" db="EMBL/GenBank/DDBJ databases">
        <title>Key roles for freshwater Actinobacteria revealed by deep metagenomic sequencing.</title>
        <authorList>
            <person name="Ghai R."/>
            <person name="Mizuno C.M."/>
            <person name="Picazo A."/>
            <person name="Camacho A."/>
            <person name="Rodriguez-Valera F."/>
        </authorList>
    </citation>
    <scope>NUCLEOTIDE SEQUENCE</scope>
</reference>
<dbReference type="InterPro" id="IPR024607">
    <property type="entry name" value="Sulfatase_CS"/>
</dbReference>
<dbReference type="GO" id="GO:0046872">
    <property type="term" value="F:metal ion binding"/>
    <property type="evidence" value="ECO:0007669"/>
    <property type="project" value="UniProtKB-KW"/>
</dbReference>
<dbReference type="PROSITE" id="PS00149">
    <property type="entry name" value="SULFATASE_2"/>
    <property type="match status" value="1"/>
</dbReference>
<keyword evidence="2" id="KW-0479">Metal-binding</keyword>
<keyword evidence="3" id="KW-0378">Hydrolase</keyword>
<dbReference type="SUPFAM" id="SSF53649">
    <property type="entry name" value="Alkaline phosphatase-like"/>
    <property type="match status" value="1"/>
</dbReference>